<evidence type="ECO:0000256" key="1">
    <source>
        <dbReference type="ARBA" id="ARBA00004141"/>
    </source>
</evidence>
<dbReference type="Gene3D" id="1.20.1250.20">
    <property type="entry name" value="MFS general substrate transporter like domains"/>
    <property type="match status" value="1"/>
</dbReference>
<evidence type="ECO:0000313" key="7">
    <source>
        <dbReference type="Proteomes" id="UP000604046"/>
    </source>
</evidence>
<feature type="transmembrane region" description="Helical" evidence="5">
    <location>
        <begin position="366"/>
        <end position="394"/>
    </location>
</feature>
<dbReference type="OrthoDB" id="6415790at2759"/>
<feature type="transmembrane region" description="Helical" evidence="5">
    <location>
        <begin position="53"/>
        <end position="77"/>
    </location>
</feature>
<reference evidence="6" key="1">
    <citation type="submission" date="2021-02" db="EMBL/GenBank/DDBJ databases">
        <authorList>
            <person name="Dougan E. K."/>
            <person name="Rhodes N."/>
            <person name="Thang M."/>
            <person name="Chan C."/>
        </authorList>
    </citation>
    <scope>NUCLEOTIDE SEQUENCE</scope>
</reference>
<comment type="subcellular location">
    <subcellularLocation>
        <location evidence="1">Membrane</location>
        <topology evidence="1">Multi-pass membrane protein</topology>
    </subcellularLocation>
</comment>
<dbReference type="InterPro" id="IPR024371">
    <property type="entry name" value="AcetylCoA_trans_1-like"/>
</dbReference>
<proteinExistence type="predicted"/>
<feature type="transmembrane region" description="Helical" evidence="5">
    <location>
        <begin position="305"/>
        <end position="328"/>
    </location>
</feature>
<dbReference type="EMBL" id="CAJNDS010002573">
    <property type="protein sequence ID" value="CAE7530528.1"/>
    <property type="molecule type" value="Genomic_DNA"/>
</dbReference>
<dbReference type="SUPFAM" id="SSF103473">
    <property type="entry name" value="MFS general substrate transporter"/>
    <property type="match status" value="1"/>
</dbReference>
<evidence type="ECO:0000256" key="4">
    <source>
        <dbReference type="ARBA" id="ARBA00023136"/>
    </source>
</evidence>
<feature type="transmembrane region" description="Helical" evidence="5">
    <location>
        <begin position="121"/>
        <end position="140"/>
    </location>
</feature>
<evidence type="ECO:0000256" key="2">
    <source>
        <dbReference type="ARBA" id="ARBA00022692"/>
    </source>
</evidence>
<keyword evidence="7" id="KW-1185">Reference proteome</keyword>
<keyword evidence="4 5" id="KW-0472">Membrane</keyword>
<feature type="transmembrane region" description="Helical" evidence="5">
    <location>
        <begin position="446"/>
        <end position="465"/>
    </location>
</feature>
<dbReference type="InterPro" id="IPR036259">
    <property type="entry name" value="MFS_trans_sf"/>
</dbReference>
<protein>
    <submittedName>
        <fullName evidence="6">Slc33a1 protein</fullName>
    </submittedName>
</protein>
<name>A0A812TKB1_9DINO</name>
<feature type="transmembrane region" description="Helical" evidence="5">
    <location>
        <begin position="152"/>
        <end position="172"/>
    </location>
</feature>
<dbReference type="GO" id="GO:0008521">
    <property type="term" value="F:acetyl-CoA transmembrane transporter activity"/>
    <property type="evidence" value="ECO:0007669"/>
    <property type="project" value="InterPro"/>
</dbReference>
<evidence type="ECO:0000256" key="3">
    <source>
        <dbReference type="ARBA" id="ARBA00022989"/>
    </source>
</evidence>
<dbReference type="AlphaFoldDB" id="A0A812TKB1"/>
<dbReference type="PANTHER" id="PTHR12778:SF9">
    <property type="entry name" value="ACETYL-COENZYME A TRANSPORTER 1"/>
    <property type="match status" value="1"/>
</dbReference>
<accession>A0A812TKB1</accession>
<gene>
    <name evidence="6" type="primary">Slc33a1</name>
    <name evidence="6" type="ORF">SNAT2548_LOCUS29716</name>
</gene>
<keyword evidence="2 5" id="KW-0812">Transmembrane</keyword>
<dbReference type="GO" id="GO:0016020">
    <property type="term" value="C:membrane"/>
    <property type="evidence" value="ECO:0007669"/>
    <property type="project" value="UniProtKB-SubCell"/>
</dbReference>
<evidence type="ECO:0000256" key="5">
    <source>
        <dbReference type="SAM" id="Phobius"/>
    </source>
</evidence>
<feature type="transmembrane region" description="Helical" evidence="5">
    <location>
        <begin position="184"/>
        <end position="210"/>
    </location>
</feature>
<dbReference type="InterPro" id="IPR004752">
    <property type="entry name" value="AmpG_permease/AT-1"/>
</dbReference>
<dbReference type="Pfam" id="PF13000">
    <property type="entry name" value="Acatn"/>
    <property type="match status" value="3"/>
</dbReference>
<sequence length="481" mass="53225">MGAAEGLRRLRMSFRGVAETRELESLAEECEEGSDAKADEAKVSNLSGEYLNILLLLVLYTLQGIPMGLSGVVPLILKEQKVSYADLGTFSLNSYPFSLKLLWAPIVDAVYFSRLGRRKTWLLPTQLAIGLVMIVVSQSLDRLLYAEQPNVASLTALFFLLYFLCATQDIAVDGWALTILRKENVGYAATTNAMGQTLGYAMGFTGFMALEHFNLITLSEFMFLWGVVFIAVTMLVGMLKSEGSVPRDEEPESIATSYRNMVEILRLRPVRVLLLLLVTLKFPFAVADSIAPLKLQEYGVKKEHMAYIASGMMPVYIMLPAVVSRWTTNSTPWDLLLQTYPWRVLLVPVTAIVVASTPPIGDRIPWAFYTVIITVSLFAQVASQCMFVSSMAFFARISDPAMGGTYMTMLNTLSNLGGMWPGTVTLKLIDFATCASDRCLVKADGFYIMSGISFVYGIGWCLLAAGHARRVQQVKLSDWKV</sequence>
<feature type="transmembrane region" description="Helical" evidence="5">
    <location>
        <begin position="272"/>
        <end position="293"/>
    </location>
</feature>
<evidence type="ECO:0000313" key="6">
    <source>
        <dbReference type="EMBL" id="CAE7530528.1"/>
    </source>
</evidence>
<feature type="transmembrane region" description="Helical" evidence="5">
    <location>
        <begin position="340"/>
        <end position="360"/>
    </location>
</feature>
<dbReference type="Proteomes" id="UP000604046">
    <property type="component" value="Unassembled WGS sequence"/>
</dbReference>
<dbReference type="PANTHER" id="PTHR12778">
    <property type="entry name" value="SOLUTE CARRIER FAMILY 33 ACETYL-COA TRANSPORTER -RELATED"/>
    <property type="match status" value="1"/>
</dbReference>
<dbReference type="GO" id="GO:0035348">
    <property type="term" value="P:acetyl-CoA transmembrane transport"/>
    <property type="evidence" value="ECO:0007669"/>
    <property type="project" value="InterPro"/>
</dbReference>
<keyword evidence="3 5" id="KW-1133">Transmembrane helix</keyword>
<organism evidence="6 7">
    <name type="scientific">Symbiodinium natans</name>
    <dbReference type="NCBI Taxonomy" id="878477"/>
    <lineage>
        <taxon>Eukaryota</taxon>
        <taxon>Sar</taxon>
        <taxon>Alveolata</taxon>
        <taxon>Dinophyceae</taxon>
        <taxon>Suessiales</taxon>
        <taxon>Symbiodiniaceae</taxon>
        <taxon>Symbiodinium</taxon>
    </lineage>
</organism>
<feature type="transmembrane region" description="Helical" evidence="5">
    <location>
        <begin position="222"/>
        <end position="239"/>
    </location>
</feature>
<comment type="caution">
    <text evidence="6">The sequence shown here is derived from an EMBL/GenBank/DDBJ whole genome shotgun (WGS) entry which is preliminary data.</text>
</comment>